<dbReference type="InterPro" id="IPR013324">
    <property type="entry name" value="RNA_pol_sigma_r3/r4-like"/>
</dbReference>
<dbReference type="GO" id="GO:0016987">
    <property type="term" value="F:sigma factor activity"/>
    <property type="evidence" value="ECO:0007669"/>
    <property type="project" value="UniProtKB-KW"/>
</dbReference>
<dbReference type="SUPFAM" id="SSF88659">
    <property type="entry name" value="Sigma3 and sigma4 domains of RNA polymerase sigma factors"/>
    <property type="match status" value="1"/>
</dbReference>
<dbReference type="RefSeq" id="WP_142121458.1">
    <property type="nucleotide sequence ID" value="NZ_BAAASV010000002.1"/>
</dbReference>
<gene>
    <name evidence="7" type="ORF">FB461_1917</name>
</gene>
<evidence type="ECO:0000256" key="2">
    <source>
        <dbReference type="ARBA" id="ARBA00023015"/>
    </source>
</evidence>
<comment type="similarity">
    <text evidence="1">Belongs to the sigma-70 factor family. ECF subfamily.</text>
</comment>
<evidence type="ECO:0000256" key="4">
    <source>
        <dbReference type="ARBA" id="ARBA00023125"/>
    </source>
</evidence>
<reference evidence="7 8" key="1">
    <citation type="submission" date="2019-06" db="EMBL/GenBank/DDBJ databases">
        <title>Sequencing the genomes of 1000 actinobacteria strains.</title>
        <authorList>
            <person name="Klenk H.-P."/>
        </authorList>
    </citation>
    <scope>NUCLEOTIDE SEQUENCE [LARGE SCALE GENOMIC DNA]</scope>
    <source>
        <strain evidence="7 8">DSM 4813</strain>
    </source>
</reference>
<dbReference type="SUPFAM" id="SSF88946">
    <property type="entry name" value="Sigma2 domain of RNA polymerase sigma factors"/>
    <property type="match status" value="1"/>
</dbReference>
<dbReference type="InterPro" id="IPR014284">
    <property type="entry name" value="RNA_pol_sigma-70_dom"/>
</dbReference>
<dbReference type="InterPro" id="IPR036388">
    <property type="entry name" value="WH-like_DNA-bd_sf"/>
</dbReference>
<dbReference type="GO" id="GO:0003677">
    <property type="term" value="F:DNA binding"/>
    <property type="evidence" value="ECO:0007669"/>
    <property type="project" value="UniProtKB-KW"/>
</dbReference>
<dbReference type="Pfam" id="PF08281">
    <property type="entry name" value="Sigma70_r4_2"/>
    <property type="match status" value="1"/>
</dbReference>
<organism evidence="7 8">
    <name type="scientific">Rarobacter faecitabidus</name>
    <dbReference type="NCBI Taxonomy" id="13243"/>
    <lineage>
        <taxon>Bacteria</taxon>
        <taxon>Bacillati</taxon>
        <taxon>Actinomycetota</taxon>
        <taxon>Actinomycetes</taxon>
        <taxon>Micrococcales</taxon>
        <taxon>Rarobacteraceae</taxon>
        <taxon>Rarobacter</taxon>
    </lineage>
</organism>
<dbReference type="Gene3D" id="1.10.1740.10">
    <property type="match status" value="1"/>
</dbReference>
<dbReference type="PANTHER" id="PTHR43133:SF8">
    <property type="entry name" value="RNA POLYMERASE SIGMA FACTOR HI_1459-RELATED"/>
    <property type="match status" value="1"/>
</dbReference>
<evidence type="ECO:0000256" key="1">
    <source>
        <dbReference type="ARBA" id="ARBA00010641"/>
    </source>
</evidence>
<keyword evidence="8" id="KW-1185">Reference proteome</keyword>
<accession>A0A542ZDS3</accession>
<dbReference type="Proteomes" id="UP000315389">
    <property type="component" value="Unassembled WGS sequence"/>
</dbReference>
<evidence type="ECO:0000256" key="3">
    <source>
        <dbReference type="ARBA" id="ARBA00023082"/>
    </source>
</evidence>
<dbReference type="CDD" id="cd06171">
    <property type="entry name" value="Sigma70_r4"/>
    <property type="match status" value="1"/>
</dbReference>
<feature type="domain" description="HTH luxR-type" evidence="6">
    <location>
        <begin position="124"/>
        <end position="178"/>
    </location>
</feature>
<comment type="caution">
    <text evidence="7">The sequence shown here is derived from an EMBL/GenBank/DDBJ whole genome shotgun (WGS) entry which is preliminary data.</text>
</comment>
<sequence length="195" mass="21059">MASWDEALTAVLDQHGTSLYAYGRILTGSTADSEDLVHDAIVRVFARMKSRPARLGARSGTDVTTAMVPGATAAYVRRAMLTIYIDQTRRAKRWRAIRHAAATAESLPDHADEAASRSAIAAALSSLSPQQRACLLLRYYDDLTTLQIADALGLAHGTVKRHLHDALSRLRDDGAAMALWSPGEPAARGEEAHRG</sequence>
<dbReference type="InterPro" id="IPR000792">
    <property type="entry name" value="Tscrpt_reg_LuxR_C"/>
</dbReference>
<keyword evidence="5" id="KW-0804">Transcription</keyword>
<dbReference type="PANTHER" id="PTHR43133">
    <property type="entry name" value="RNA POLYMERASE ECF-TYPE SIGMA FACTO"/>
    <property type="match status" value="1"/>
</dbReference>
<dbReference type="NCBIfam" id="TIGR02937">
    <property type="entry name" value="sigma70-ECF"/>
    <property type="match status" value="1"/>
</dbReference>
<keyword evidence="2" id="KW-0805">Transcription regulation</keyword>
<dbReference type="GO" id="GO:0006352">
    <property type="term" value="P:DNA-templated transcription initiation"/>
    <property type="evidence" value="ECO:0007669"/>
    <property type="project" value="InterPro"/>
</dbReference>
<evidence type="ECO:0000313" key="8">
    <source>
        <dbReference type="Proteomes" id="UP000315389"/>
    </source>
</evidence>
<name>A0A542ZDS3_RARFA</name>
<dbReference type="InterPro" id="IPR013325">
    <property type="entry name" value="RNA_pol_sigma_r2"/>
</dbReference>
<keyword evidence="4" id="KW-0238">DNA-binding</keyword>
<protein>
    <submittedName>
        <fullName evidence="7">RNA polymerase sigma-70 factor (ECF subfamily)</fullName>
    </submittedName>
</protein>
<keyword evidence="3" id="KW-0731">Sigma factor</keyword>
<dbReference type="InterPro" id="IPR013249">
    <property type="entry name" value="RNA_pol_sigma70_r4_t2"/>
</dbReference>
<dbReference type="OrthoDB" id="3688906at2"/>
<dbReference type="Gene3D" id="1.10.10.10">
    <property type="entry name" value="Winged helix-like DNA-binding domain superfamily/Winged helix DNA-binding domain"/>
    <property type="match status" value="1"/>
</dbReference>
<evidence type="ECO:0000313" key="7">
    <source>
        <dbReference type="EMBL" id="TQL58503.1"/>
    </source>
</evidence>
<dbReference type="AlphaFoldDB" id="A0A542ZDS3"/>
<evidence type="ECO:0000259" key="6">
    <source>
        <dbReference type="SMART" id="SM00421"/>
    </source>
</evidence>
<evidence type="ECO:0000256" key="5">
    <source>
        <dbReference type="ARBA" id="ARBA00023163"/>
    </source>
</evidence>
<dbReference type="SMART" id="SM00421">
    <property type="entry name" value="HTH_LUXR"/>
    <property type="match status" value="1"/>
</dbReference>
<dbReference type="InterPro" id="IPR039425">
    <property type="entry name" value="RNA_pol_sigma-70-like"/>
</dbReference>
<dbReference type="EMBL" id="VFOS01000003">
    <property type="protein sequence ID" value="TQL58503.1"/>
    <property type="molecule type" value="Genomic_DNA"/>
</dbReference>
<proteinExistence type="inferred from homology"/>